<dbReference type="SUPFAM" id="SSF52833">
    <property type="entry name" value="Thioredoxin-like"/>
    <property type="match status" value="1"/>
</dbReference>
<feature type="chain" id="PRO_5009290732" evidence="1">
    <location>
        <begin position="19"/>
        <end position="391"/>
    </location>
</feature>
<dbReference type="PROSITE" id="PS51352">
    <property type="entry name" value="THIOREDOXIN_2"/>
    <property type="match status" value="1"/>
</dbReference>
<dbReference type="InterPro" id="IPR013766">
    <property type="entry name" value="Thioredoxin_domain"/>
</dbReference>
<reference evidence="4" key="1">
    <citation type="submission" date="2016-10" db="EMBL/GenBank/DDBJ databases">
        <authorList>
            <person name="Varghese N."/>
            <person name="Submissions S."/>
        </authorList>
    </citation>
    <scope>NUCLEOTIDE SEQUENCE [LARGE SCALE GENOMIC DNA]</scope>
    <source>
        <strain evidence="4">DSM 21580</strain>
    </source>
</reference>
<dbReference type="InterPro" id="IPR012336">
    <property type="entry name" value="Thioredoxin-like_fold"/>
</dbReference>
<name>A0A1H5YMI7_9FLAO</name>
<dbReference type="OrthoDB" id="120730at2"/>
<sequence length="391" mass="44409">MKKIKYVLLLMLSLQLLAQESINFSNKPFAELLAQAKKEKKLVFLDAYASWCGPCKLLERNVFPDPAVKEFYNKTFINTHIDMEKGEGPEIARKYMIRSYPSLLFLNGDGEVIQKGLGYMSPSDFLALGKEVGDPINAKESPKALFEKGESNPQFLETIIKNNANSDFEFAKKAAERYFEVKKTKELSKQEVSYILYFLKSTKDPIYKVFVADKDEIVKIIPLDTYTQFDNQIKLSEVLEASIDEKDGTINEDYYFKNATPIVGKEEAENALNRVKISLYPQTGNFAGYEKAALEYYKNPDNFETKELDKAAWIFSQNVTNEASLNEAKVWAEKSVMKSENPENTYILAKLYQKTGDIEKAKSFAEMSKNIAAQAGKDTSLADALLEELKK</sequence>
<dbReference type="Gene3D" id="3.40.30.10">
    <property type="entry name" value="Glutaredoxin"/>
    <property type="match status" value="1"/>
</dbReference>
<keyword evidence="1" id="KW-0732">Signal</keyword>
<gene>
    <name evidence="3" type="ORF">SAMN05421847_1785</name>
</gene>
<evidence type="ECO:0000313" key="4">
    <source>
        <dbReference type="Proteomes" id="UP000236738"/>
    </source>
</evidence>
<dbReference type="InterPro" id="IPR036249">
    <property type="entry name" value="Thioredoxin-like_sf"/>
</dbReference>
<organism evidence="3 4">
    <name type="scientific">Halpernia humi</name>
    <dbReference type="NCBI Taxonomy" id="493375"/>
    <lineage>
        <taxon>Bacteria</taxon>
        <taxon>Pseudomonadati</taxon>
        <taxon>Bacteroidota</taxon>
        <taxon>Flavobacteriia</taxon>
        <taxon>Flavobacteriales</taxon>
        <taxon>Weeksellaceae</taxon>
        <taxon>Chryseobacterium group</taxon>
        <taxon>Halpernia</taxon>
    </lineage>
</organism>
<evidence type="ECO:0000259" key="2">
    <source>
        <dbReference type="PROSITE" id="PS51352"/>
    </source>
</evidence>
<feature type="signal peptide" evidence="1">
    <location>
        <begin position="1"/>
        <end position="18"/>
    </location>
</feature>
<dbReference type="AlphaFoldDB" id="A0A1H5YMI7"/>
<accession>A0A1H5YMI7</accession>
<dbReference type="RefSeq" id="WP_103913753.1">
    <property type="nucleotide sequence ID" value="NZ_FNUS01000004.1"/>
</dbReference>
<proteinExistence type="predicted"/>
<feature type="domain" description="Thioredoxin" evidence="2">
    <location>
        <begin position="8"/>
        <end position="134"/>
    </location>
</feature>
<evidence type="ECO:0000313" key="3">
    <source>
        <dbReference type="EMBL" id="SEG25214.1"/>
    </source>
</evidence>
<protein>
    <submittedName>
        <fullName evidence="3">Thioredoxin-like</fullName>
    </submittedName>
</protein>
<evidence type="ECO:0000256" key="1">
    <source>
        <dbReference type="SAM" id="SignalP"/>
    </source>
</evidence>
<dbReference type="Proteomes" id="UP000236738">
    <property type="component" value="Unassembled WGS sequence"/>
</dbReference>
<dbReference type="Pfam" id="PF13098">
    <property type="entry name" value="Thioredoxin_2"/>
    <property type="match status" value="1"/>
</dbReference>
<keyword evidence="4" id="KW-1185">Reference proteome</keyword>
<dbReference type="EMBL" id="FNUS01000004">
    <property type="protein sequence ID" value="SEG25214.1"/>
    <property type="molecule type" value="Genomic_DNA"/>
</dbReference>